<dbReference type="InterPro" id="IPR050950">
    <property type="entry name" value="HTH-type_LysR_regulators"/>
</dbReference>
<dbReference type="Pfam" id="PF03466">
    <property type="entry name" value="LysR_substrate"/>
    <property type="match status" value="1"/>
</dbReference>
<feature type="domain" description="HTH lysR-type" evidence="5">
    <location>
        <begin position="34"/>
        <end position="91"/>
    </location>
</feature>
<dbReference type="RefSeq" id="WP_063786710.1">
    <property type="nucleotide sequence ID" value="NZ_FCNY02000016.1"/>
</dbReference>
<dbReference type="PANTHER" id="PTHR30419:SF8">
    <property type="entry name" value="NITROGEN ASSIMILATION TRANSCRIPTIONAL ACTIVATOR-RELATED"/>
    <property type="match status" value="1"/>
</dbReference>
<evidence type="ECO:0000256" key="4">
    <source>
        <dbReference type="ARBA" id="ARBA00023163"/>
    </source>
</evidence>
<dbReference type="SUPFAM" id="SSF46785">
    <property type="entry name" value="Winged helix' DNA-binding domain"/>
    <property type="match status" value="1"/>
</dbReference>
<dbReference type="AlphaFoldDB" id="A0A158IUL8"/>
<evidence type="ECO:0000256" key="1">
    <source>
        <dbReference type="ARBA" id="ARBA00009437"/>
    </source>
</evidence>
<dbReference type="Pfam" id="PF00126">
    <property type="entry name" value="HTH_1"/>
    <property type="match status" value="1"/>
</dbReference>
<dbReference type="InterPro" id="IPR000847">
    <property type="entry name" value="LysR_HTH_N"/>
</dbReference>
<evidence type="ECO:0000259" key="5">
    <source>
        <dbReference type="PROSITE" id="PS50931"/>
    </source>
</evidence>
<keyword evidence="7" id="KW-1185">Reference proteome</keyword>
<dbReference type="EMBL" id="FCNY02000016">
    <property type="protein sequence ID" value="SAL60268.1"/>
    <property type="molecule type" value="Genomic_DNA"/>
</dbReference>
<keyword evidence="4" id="KW-0804">Transcription</keyword>
<dbReference type="SUPFAM" id="SSF53850">
    <property type="entry name" value="Periplasmic binding protein-like II"/>
    <property type="match status" value="1"/>
</dbReference>
<evidence type="ECO:0000256" key="3">
    <source>
        <dbReference type="ARBA" id="ARBA00023125"/>
    </source>
</evidence>
<evidence type="ECO:0000313" key="6">
    <source>
        <dbReference type="EMBL" id="SAL60268.1"/>
    </source>
</evidence>
<dbReference type="GO" id="GO:0005829">
    <property type="term" value="C:cytosol"/>
    <property type="evidence" value="ECO:0007669"/>
    <property type="project" value="TreeGrafter"/>
</dbReference>
<reference evidence="7" key="1">
    <citation type="submission" date="2016-01" db="EMBL/GenBank/DDBJ databases">
        <authorList>
            <person name="Peeters C."/>
        </authorList>
    </citation>
    <scope>NUCLEOTIDE SEQUENCE [LARGE SCALE GENOMIC DNA]</scope>
</reference>
<proteinExistence type="inferred from homology"/>
<dbReference type="GO" id="GO:0003677">
    <property type="term" value="F:DNA binding"/>
    <property type="evidence" value="ECO:0007669"/>
    <property type="project" value="UniProtKB-KW"/>
</dbReference>
<name>A0A158IUL8_CABCO</name>
<dbReference type="InterPro" id="IPR005119">
    <property type="entry name" value="LysR_subst-bd"/>
</dbReference>
<dbReference type="PRINTS" id="PR00039">
    <property type="entry name" value="HTHLYSR"/>
</dbReference>
<dbReference type="Gene3D" id="1.10.10.10">
    <property type="entry name" value="Winged helix-like DNA-binding domain superfamily/Winged helix DNA-binding domain"/>
    <property type="match status" value="1"/>
</dbReference>
<dbReference type="InterPro" id="IPR036388">
    <property type="entry name" value="WH-like_DNA-bd_sf"/>
</dbReference>
<keyword evidence="3" id="KW-0238">DNA-binding</keyword>
<dbReference type="PANTHER" id="PTHR30419">
    <property type="entry name" value="HTH-TYPE TRANSCRIPTIONAL REGULATOR YBHD"/>
    <property type="match status" value="1"/>
</dbReference>
<evidence type="ECO:0000313" key="7">
    <source>
        <dbReference type="Proteomes" id="UP000054740"/>
    </source>
</evidence>
<dbReference type="PROSITE" id="PS50931">
    <property type="entry name" value="HTH_LYSR"/>
    <property type="match status" value="1"/>
</dbReference>
<keyword evidence="2" id="KW-0805">Transcription regulation</keyword>
<accession>A0A158IUL8</accession>
<comment type="similarity">
    <text evidence="1">Belongs to the LysR transcriptional regulatory family.</text>
</comment>
<sequence length="338" mass="37484">MAAAKRPSVLLPDVVPAGASRGRIEHLPHVLRRLRIRDLETLDWLGRHRSFARTAEEASITQPALSKWLRELEDTLGLPLFERTSRRVAPTAYGEAMLDCVARILTDLRTIQPAFDALKRGTSVPLKLGMLPYISMRLLPGVVEYLAKHAPTQQINYTENTLDHLLPLMQRRELDMVVCRLEPAVLTAGFSVTELYSDEILVVAPKHHPLHRHSRVTWRDAAAWPWIVPSMGSPMRTALEVEFANAGVAAPHVLMESTSHLTNCAVARRVPCLFVSTRLRRGETDLNGELQQLPLKVSTAVSRIGALTTEPQSAAVSAVLAALQAASREGEPLRERGR</sequence>
<dbReference type="Gene3D" id="3.40.190.290">
    <property type="match status" value="1"/>
</dbReference>
<dbReference type="InterPro" id="IPR036390">
    <property type="entry name" value="WH_DNA-bd_sf"/>
</dbReference>
<protein>
    <submittedName>
        <fullName evidence="6">LysR family transcriptional regulator</fullName>
    </submittedName>
</protein>
<organism evidence="6 7">
    <name type="scientific">Caballeronia cordobensis</name>
    <name type="common">Burkholderia cordobensis</name>
    <dbReference type="NCBI Taxonomy" id="1353886"/>
    <lineage>
        <taxon>Bacteria</taxon>
        <taxon>Pseudomonadati</taxon>
        <taxon>Pseudomonadota</taxon>
        <taxon>Betaproteobacteria</taxon>
        <taxon>Burkholderiales</taxon>
        <taxon>Burkholderiaceae</taxon>
        <taxon>Caballeronia</taxon>
    </lineage>
</organism>
<dbReference type="Proteomes" id="UP000054740">
    <property type="component" value="Unassembled WGS sequence"/>
</dbReference>
<dbReference type="GO" id="GO:0003700">
    <property type="term" value="F:DNA-binding transcription factor activity"/>
    <property type="evidence" value="ECO:0007669"/>
    <property type="project" value="InterPro"/>
</dbReference>
<gene>
    <name evidence="6" type="ORF">AWB70_05433</name>
</gene>
<evidence type="ECO:0000256" key="2">
    <source>
        <dbReference type="ARBA" id="ARBA00023015"/>
    </source>
</evidence>